<dbReference type="PANTHER" id="PTHR46690:SF1">
    <property type="entry name" value="CYTOCHROME C OXIDASE ASSEMBLY FACTOR 6 HOMOLOG"/>
    <property type="match status" value="1"/>
</dbReference>
<dbReference type="Pfam" id="PF02297">
    <property type="entry name" value="COX6B"/>
    <property type="match status" value="1"/>
</dbReference>
<dbReference type="OrthoDB" id="16284at2759"/>
<reference evidence="5" key="1">
    <citation type="journal article" date="2011" name="PLoS Genet.">
        <title>The genome sequence of the leaf-cutter ant Atta cephalotes reveals insights into its obligate symbiotic lifestyle.</title>
        <authorList>
            <person name="Suen G."/>
            <person name="Teiling C."/>
            <person name="Li L."/>
            <person name="Holt C."/>
            <person name="Abouheif E."/>
            <person name="Bornberg-Bauer E."/>
            <person name="Bouffard P."/>
            <person name="Caldera E.J."/>
            <person name="Cash E."/>
            <person name="Cavanaugh A."/>
            <person name="Denas O."/>
            <person name="Elhaik E."/>
            <person name="Fave M.J."/>
            <person name="Gadau J."/>
            <person name="Gibson J.D."/>
            <person name="Graur D."/>
            <person name="Grubbs K.J."/>
            <person name="Hagen D.E."/>
            <person name="Harkins T.T."/>
            <person name="Helmkampf M."/>
            <person name="Hu H."/>
            <person name="Johnson B.R."/>
            <person name="Kim J."/>
            <person name="Marsh S.E."/>
            <person name="Moeller J.A."/>
            <person name="Munoz-Torres M.C."/>
            <person name="Murphy M.C."/>
            <person name="Naughton M.C."/>
            <person name="Nigam S."/>
            <person name="Overson R."/>
            <person name="Rajakumar R."/>
            <person name="Reese J.T."/>
            <person name="Scott J.J."/>
            <person name="Smith C.R."/>
            <person name="Tao S."/>
            <person name="Tsutsui N.D."/>
            <person name="Viljakainen L."/>
            <person name="Wissler L."/>
            <person name="Yandell M.D."/>
            <person name="Zimmer F."/>
            <person name="Taylor J."/>
            <person name="Slater S.C."/>
            <person name="Clifton S.W."/>
            <person name="Warren W.C."/>
            <person name="Elsik C.G."/>
            <person name="Smith C.D."/>
            <person name="Weinstock G.M."/>
            <person name="Gerardo N.M."/>
            <person name="Currie C.R."/>
        </authorList>
    </citation>
    <scope>NUCLEOTIDE SEQUENCE [LARGE SCALE GENOMIC DNA]</scope>
</reference>
<dbReference type="GO" id="GO:0008535">
    <property type="term" value="P:respiratory chain complex IV assembly"/>
    <property type="evidence" value="ECO:0007669"/>
    <property type="project" value="InterPro"/>
</dbReference>
<dbReference type="GO" id="GO:0042775">
    <property type="term" value="P:mitochondrial ATP synthesis coupled electron transport"/>
    <property type="evidence" value="ECO:0007669"/>
    <property type="project" value="TreeGrafter"/>
</dbReference>
<dbReference type="KEGG" id="acep:105620004"/>
<dbReference type="InterPro" id="IPR042289">
    <property type="entry name" value="COA6"/>
</dbReference>
<keyword evidence="2" id="KW-0496">Mitochondrion</keyword>
<dbReference type="EMBL" id="ADTU01015329">
    <property type="status" value="NOT_ANNOTATED_CDS"/>
    <property type="molecule type" value="Genomic_DNA"/>
</dbReference>
<evidence type="ECO:0000313" key="5">
    <source>
        <dbReference type="Proteomes" id="UP000005205"/>
    </source>
</evidence>
<evidence type="ECO:0008006" key="6">
    <source>
        <dbReference type="Google" id="ProtNLM"/>
    </source>
</evidence>
<dbReference type="InterPro" id="IPR048280">
    <property type="entry name" value="COX6B-like"/>
</dbReference>
<evidence type="ECO:0000256" key="3">
    <source>
        <dbReference type="ARBA" id="ARBA00023157"/>
    </source>
</evidence>
<dbReference type="Gene3D" id="1.10.10.140">
    <property type="entry name" value="Cytochrome c oxidase, subunit VIb"/>
    <property type="match status" value="1"/>
</dbReference>
<dbReference type="InterPro" id="IPR036549">
    <property type="entry name" value="CX6/COA6-like_sf"/>
</dbReference>
<accession>A0A158NH97</accession>
<dbReference type="GO" id="GO:0005739">
    <property type="term" value="C:mitochondrion"/>
    <property type="evidence" value="ECO:0007669"/>
    <property type="project" value="UniProtKB-SubCell"/>
</dbReference>
<name>A0A158NH97_ATTCE</name>
<evidence type="ECO:0000256" key="1">
    <source>
        <dbReference type="ARBA" id="ARBA00004173"/>
    </source>
</evidence>
<dbReference type="Proteomes" id="UP000005205">
    <property type="component" value="Unassembled WGS sequence"/>
</dbReference>
<evidence type="ECO:0000313" key="4">
    <source>
        <dbReference type="EnsemblMetazoa" id="XP_012056905.1"/>
    </source>
</evidence>
<dbReference type="PANTHER" id="PTHR46690">
    <property type="entry name" value="CYTOCHROME C OXIDASE ASSEMBLY FACTOR 6 HOMOLOG"/>
    <property type="match status" value="1"/>
</dbReference>
<dbReference type="STRING" id="12957.A0A158NH97"/>
<gene>
    <name evidence="4" type="primary">105620004</name>
</gene>
<protein>
    <recommendedName>
        <fullName evidence="6">Cytochrome c oxidase assembly factor 6</fullName>
    </recommendedName>
</protein>
<evidence type="ECO:0000256" key="2">
    <source>
        <dbReference type="ARBA" id="ARBA00023128"/>
    </source>
</evidence>
<comment type="subcellular location">
    <subcellularLocation>
        <location evidence="1">Mitochondrion</location>
    </subcellularLocation>
</comment>
<organism evidence="4 5">
    <name type="scientific">Atta cephalotes</name>
    <name type="common">Leafcutter ant</name>
    <dbReference type="NCBI Taxonomy" id="12957"/>
    <lineage>
        <taxon>Eukaryota</taxon>
        <taxon>Metazoa</taxon>
        <taxon>Ecdysozoa</taxon>
        <taxon>Arthropoda</taxon>
        <taxon>Hexapoda</taxon>
        <taxon>Insecta</taxon>
        <taxon>Pterygota</taxon>
        <taxon>Neoptera</taxon>
        <taxon>Endopterygota</taxon>
        <taxon>Hymenoptera</taxon>
        <taxon>Apocrita</taxon>
        <taxon>Aculeata</taxon>
        <taxon>Formicoidea</taxon>
        <taxon>Formicidae</taxon>
        <taxon>Myrmicinae</taxon>
        <taxon>Atta</taxon>
    </lineage>
</organism>
<proteinExistence type="predicted"/>
<dbReference type="EnsemblMetazoa" id="XM_012201515.1">
    <property type="protein sequence ID" value="XP_012056905.1"/>
    <property type="gene ID" value="LOC105620004"/>
</dbReference>
<reference evidence="4" key="2">
    <citation type="submission" date="2016-04" db="UniProtKB">
        <authorList>
            <consortium name="EnsemblMetazoa"/>
        </authorList>
    </citation>
    <scope>IDENTIFICATION</scope>
</reference>
<dbReference type="InParanoid" id="A0A158NH97"/>
<dbReference type="PROSITE" id="PS51808">
    <property type="entry name" value="CHCH"/>
    <property type="match status" value="1"/>
</dbReference>
<keyword evidence="5" id="KW-1185">Reference proteome</keyword>
<sequence>MSFPNKEDRIKCWSRRDEYWQCLDEGKSQMECIEFRKQYEKFCPSQWVKHFDRKREYLKFKEQIETGGTYLDGGMQSSKRSDLPKQVDKKSQAVLDFQMADKNLHN</sequence>
<dbReference type="FunCoup" id="A0A158NH97">
    <property type="interactions" value="314"/>
</dbReference>
<dbReference type="SUPFAM" id="SSF47694">
    <property type="entry name" value="Cytochrome c oxidase subunit h"/>
    <property type="match status" value="1"/>
</dbReference>
<dbReference type="AlphaFoldDB" id="A0A158NH97"/>
<keyword evidence="3" id="KW-1015">Disulfide bond</keyword>